<name>Q18526_CAEEL</name>
<dbReference type="WormBase" id="C39D10.5">
    <property type="protein sequence ID" value="CE27105"/>
    <property type="gene ID" value="WBGene00016532"/>
</dbReference>
<dbReference type="RefSeq" id="NP_509331.1">
    <property type="nucleotide sequence ID" value="NM_076930.6"/>
</dbReference>
<dbReference type="STRING" id="6239.C39D10.5.1"/>
<feature type="region of interest" description="Disordered" evidence="1">
    <location>
        <begin position="58"/>
        <end position="120"/>
    </location>
</feature>
<dbReference type="OMA" id="APRLMIQ"/>
<dbReference type="FunCoup" id="Q18526">
    <property type="interactions" value="1529"/>
</dbReference>
<evidence type="ECO:0000313" key="4">
    <source>
        <dbReference type="WormBase" id="C39D10.5"/>
    </source>
</evidence>
<dbReference type="AlphaFoldDB" id="Q18526"/>
<dbReference type="AGR" id="WB:WBGene00016532"/>
<dbReference type="PaxDb" id="6239-C39D10.5"/>
<dbReference type="GeneID" id="181048"/>
<sequence>MTEKEVEIPCGQAVMGYFVPNIMAPYVTELMELAFRDVPGITVAAGILGASQDAVNGTPLSQAVPEPDSTQPEVVSSTQPDPSAQLTGSRKRKSSSPKKWDELHKKSNHGNETKESSPETDKHCCMFQMAHQLAQKYGVPTPYPNGTASAPRLMIQYPGLPYMVPVNQEFNNIGIPRECVKLCGNTEFWPYLK</sequence>
<dbReference type="UCSC" id="C39D10.5">
    <property type="organism name" value="c. elegans"/>
</dbReference>
<organism evidence="2 3">
    <name type="scientific">Caenorhabditis elegans</name>
    <dbReference type="NCBI Taxonomy" id="6239"/>
    <lineage>
        <taxon>Eukaryota</taxon>
        <taxon>Metazoa</taxon>
        <taxon>Ecdysozoa</taxon>
        <taxon>Nematoda</taxon>
        <taxon>Chromadorea</taxon>
        <taxon>Rhabditida</taxon>
        <taxon>Rhabditina</taxon>
        <taxon>Rhabditomorpha</taxon>
        <taxon>Rhabditoidea</taxon>
        <taxon>Rhabditidae</taxon>
        <taxon>Peloderinae</taxon>
        <taxon>Caenorhabditis</taxon>
    </lineage>
</organism>
<keyword evidence="3" id="KW-1185">Reference proteome</keyword>
<dbReference type="OrthoDB" id="5825534at2759"/>
<dbReference type="KEGG" id="cel:CELE_C39D10.5"/>
<dbReference type="CTD" id="181048"/>
<reference evidence="2 3" key="1">
    <citation type="journal article" date="1998" name="Science">
        <title>Genome sequence of the nematode C. elegans: a platform for investigating biology.</title>
        <authorList>
            <consortium name="The C. elegans sequencing consortium"/>
            <person name="Sulson J.E."/>
            <person name="Waterston R."/>
        </authorList>
    </citation>
    <scope>NUCLEOTIDE SEQUENCE [LARGE SCALE GENOMIC DNA]</scope>
    <source>
        <strain evidence="2 3">Bristol N2</strain>
    </source>
</reference>
<dbReference type="Bgee" id="WBGene00016532">
    <property type="expression patterns" value="Expressed in pharyngeal muscle cell (C elegans) and 3 other cell types or tissues"/>
</dbReference>
<dbReference type="HOGENOM" id="CLU_1455709_0_0_1"/>
<proteinExistence type="predicted"/>
<dbReference type="InParanoid" id="Q18526"/>
<evidence type="ECO:0000313" key="3">
    <source>
        <dbReference type="Proteomes" id="UP000001940"/>
    </source>
</evidence>
<protein>
    <submittedName>
        <fullName evidence="2">'chromo' domain containing protein</fullName>
    </submittedName>
</protein>
<dbReference type="eggNOG" id="ENOG502TIUX">
    <property type="taxonomic scope" value="Eukaryota"/>
</dbReference>
<feature type="compositionally biased region" description="Polar residues" evidence="1">
    <location>
        <begin position="68"/>
        <end position="88"/>
    </location>
</feature>
<gene>
    <name evidence="2 4" type="ORF">C39D10.5</name>
    <name evidence="2" type="ORF">CELE_C39D10.5</name>
</gene>
<feature type="compositionally biased region" description="Basic and acidic residues" evidence="1">
    <location>
        <begin position="98"/>
        <end position="120"/>
    </location>
</feature>
<evidence type="ECO:0000256" key="1">
    <source>
        <dbReference type="SAM" id="MobiDB-lite"/>
    </source>
</evidence>
<accession>Q18526</accession>
<evidence type="ECO:0000313" key="2">
    <source>
        <dbReference type="EMBL" id="CCD63855.1"/>
    </source>
</evidence>
<dbReference type="Proteomes" id="UP000001940">
    <property type="component" value="Chromosome X"/>
</dbReference>
<dbReference type="EMBL" id="BX284606">
    <property type="protein sequence ID" value="CCD63855.1"/>
    <property type="molecule type" value="Genomic_DNA"/>
</dbReference>